<evidence type="ECO:0000313" key="2">
    <source>
        <dbReference type="EMBL" id="CAF0885963.1"/>
    </source>
</evidence>
<keyword evidence="1" id="KW-1133">Transmembrane helix</keyword>
<sequence length="315" mass="34858">MNFPCGPLDTIQLIALILFGLLTLQCLLGIGLGIGFLLQTPIYNTVINLNTAFNKQSYFSIYAPHLLLIIGSGIVALPIILGVFGILRRRWRFLMIALALLSLYMALLSGACASGFAYFDQLKVNLQNDYTTYPTNPVWDSVRSTYGCVTNCVSTLDEAMHASKQRVGIISAVFLLVPLLTTHLLLIIGSGIVALPIILGVFGILRRRWRFLMIALALLSLYMALLSGACASGFAYFDQLKVNLQNDYTTYPTNPVWDSVRSTYGCVTNCVPTLDEAMHASKQRIGIISAVFLLVPLLTSITIIFHMRRDILYFK</sequence>
<dbReference type="OrthoDB" id="10039977at2759"/>
<proteinExistence type="predicted"/>
<gene>
    <name evidence="2" type="ORF">VCS650_LOCUS8509</name>
</gene>
<feature type="transmembrane region" description="Helical" evidence="1">
    <location>
        <begin position="184"/>
        <end position="205"/>
    </location>
</feature>
<evidence type="ECO:0000256" key="1">
    <source>
        <dbReference type="SAM" id="Phobius"/>
    </source>
</evidence>
<dbReference type="EMBL" id="CAJNON010000057">
    <property type="protein sequence ID" value="CAF0885963.1"/>
    <property type="molecule type" value="Genomic_DNA"/>
</dbReference>
<feature type="transmembrane region" description="Helical" evidence="1">
    <location>
        <begin position="94"/>
        <end position="119"/>
    </location>
</feature>
<name>A0A813YM42_9BILA</name>
<reference evidence="2" key="1">
    <citation type="submission" date="2021-02" db="EMBL/GenBank/DDBJ databases">
        <authorList>
            <person name="Nowell W R."/>
        </authorList>
    </citation>
    <scope>NUCLEOTIDE SEQUENCE</scope>
</reference>
<feature type="transmembrane region" description="Helical" evidence="1">
    <location>
        <begin position="12"/>
        <end position="38"/>
    </location>
</feature>
<feature type="transmembrane region" description="Helical" evidence="1">
    <location>
        <begin position="58"/>
        <end position="87"/>
    </location>
</feature>
<keyword evidence="1" id="KW-0812">Transmembrane</keyword>
<keyword evidence="1" id="KW-0472">Membrane</keyword>
<protein>
    <submittedName>
        <fullName evidence="2">Uncharacterized protein</fullName>
    </submittedName>
</protein>
<feature type="transmembrane region" description="Helical" evidence="1">
    <location>
        <begin position="285"/>
        <end position="305"/>
    </location>
</feature>
<organism evidence="2 3">
    <name type="scientific">Adineta steineri</name>
    <dbReference type="NCBI Taxonomy" id="433720"/>
    <lineage>
        <taxon>Eukaryota</taxon>
        <taxon>Metazoa</taxon>
        <taxon>Spiralia</taxon>
        <taxon>Gnathifera</taxon>
        <taxon>Rotifera</taxon>
        <taxon>Eurotatoria</taxon>
        <taxon>Bdelloidea</taxon>
        <taxon>Adinetida</taxon>
        <taxon>Adinetidae</taxon>
        <taxon>Adineta</taxon>
    </lineage>
</organism>
<evidence type="ECO:0000313" key="3">
    <source>
        <dbReference type="Proteomes" id="UP000663891"/>
    </source>
</evidence>
<dbReference type="AlphaFoldDB" id="A0A813YM42"/>
<feature type="transmembrane region" description="Helical" evidence="1">
    <location>
        <begin position="212"/>
        <end position="237"/>
    </location>
</feature>
<comment type="caution">
    <text evidence="2">The sequence shown here is derived from an EMBL/GenBank/DDBJ whole genome shotgun (WGS) entry which is preliminary data.</text>
</comment>
<accession>A0A813YM42</accession>
<dbReference type="Proteomes" id="UP000663891">
    <property type="component" value="Unassembled WGS sequence"/>
</dbReference>